<accession>A0AAV9XTF4</accession>
<keyword evidence="2" id="KW-1185">Reference proteome</keyword>
<dbReference type="AlphaFoldDB" id="A0AAV9XTF4"/>
<sequence length="383" mass="42781">MPAVLLPRTAAPFAERSAPTIVLDTVVNPWLTQTLKRVNKHKRPLNSVPQHLKCLTEILSGPNAIWNLCSLCVPRLPEAQIEQQSNPITDALLRYQFIHIQAYVVSIDMVQRHEIDFKLTKESIKSLVDYHKDVYMVDQVANTWHWTEKDGAVKKMHEEFVQKVNKYVFRTDKIALEGIEDDGAGELLCGQSEEVRNAISEYFLPLLPPPPKVVEVRAPTPTLTSTPAPMGWWAPTAPIDHHMAPVEPWKILPSNNPATSAQFTQSMTSMAPENLSNWNIEDLHDGNTFAFGTAFMADDSIVSTTGAYTASMTAPSEWWSPQASPSPHEQTEQMPFMPATTGYEMPSVSMPIMYTAQPCSSALNYGGFGWDNSNRHMDFAATI</sequence>
<protein>
    <submittedName>
        <fullName evidence="1">Uncharacterized protein</fullName>
    </submittedName>
</protein>
<dbReference type="Proteomes" id="UP001365542">
    <property type="component" value="Unassembled WGS sequence"/>
</dbReference>
<gene>
    <name evidence="1" type="ORF">TWF694_001163</name>
</gene>
<reference evidence="1 2" key="1">
    <citation type="submission" date="2019-10" db="EMBL/GenBank/DDBJ databases">
        <authorList>
            <person name="Palmer J.M."/>
        </authorList>
    </citation>
    <scope>NUCLEOTIDE SEQUENCE [LARGE SCALE GENOMIC DNA]</scope>
    <source>
        <strain evidence="1 2">TWF694</strain>
    </source>
</reference>
<organism evidence="1 2">
    <name type="scientific">Orbilia ellipsospora</name>
    <dbReference type="NCBI Taxonomy" id="2528407"/>
    <lineage>
        <taxon>Eukaryota</taxon>
        <taxon>Fungi</taxon>
        <taxon>Dikarya</taxon>
        <taxon>Ascomycota</taxon>
        <taxon>Pezizomycotina</taxon>
        <taxon>Orbiliomycetes</taxon>
        <taxon>Orbiliales</taxon>
        <taxon>Orbiliaceae</taxon>
        <taxon>Orbilia</taxon>
    </lineage>
</organism>
<evidence type="ECO:0000313" key="2">
    <source>
        <dbReference type="Proteomes" id="UP001365542"/>
    </source>
</evidence>
<proteinExistence type="predicted"/>
<evidence type="ECO:0000313" key="1">
    <source>
        <dbReference type="EMBL" id="KAK6544469.1"/>
    </source>
</evidence>
<dbReference type="EMBL" id="JAVHJO010000001">
    <property type="protein sequence ID" value="KAK6544469.1"/>
    <property type="molecule type" value="Genomic_DNA"/>
</dbReference>
<name>A0AAV9XTF4_9PEZI</name>
<comment type="caution">
    <text evidence="1">The sequence shown here is derived from an EMBL/GenBank/DDBJ whole genome shotgun (WGS) entry which is preliminary data.</text>
</comment>